<dbReference type="GO" id="GO:0009099">
    <property type="term" value="P:L-valine biosynthetic process"/>
    <property type="evidence" value="ECO:0007669"/>
    <property type="project" value="TreeGrafter"/>
</dbReference>
<dbReference type="GO" id="GO:0009097">
    <property type="term" value="P:isoleucine biosynthetic process"/>
    <property type="evidence" value="ECO:0007669"/>
    <property type="project" value="TreeGrafter"/>
</dbReference>
<dbReference type="Gene3D" id="3.40.50.1220">
    <property type="entry name" value="TPP-binding domain"/>
    <property type="match status" value="1"/>
</dbReference>
<dbReference type="PROSITE" id="PS00187">
    <property type="entry name" value="TPP_ENZYMES"/>
    <property type="match status" value="1"/>
</dbReference>
<keyword evidence="8" id="KW-1185">Reference proteome</keyword>
<feature type="domain" description="Thiamine pyrophosphate enzyme TPP-binding" evidence="5">
    <location>
        <begin position="387"/>
        <end position="532"/>
    </location>
</feature>
<dbReference type="InterPro" id="IPR029061">
    <property type="entry name" value="THDP-binding"/>
</dbReference>
<dbReference type="Pfam" id="PF00205">
    <property type="entry name" value="TPP_enzyme_M"/>
    <property type="match status" value="1"/>
</dbReference>
<feature type="domain" description="Thiamine pyrophosphate enzyme central" evidence="4">
    <location>
        <begin position="193"/>
        <end position="321"/>
    </location>
</feature>
<dbReference type="GO" id="GO:0030976">
    <property type="term" value="F:thiamine pyrophosphate binding"/>
    <property type="evidence" value="ECO:0007669"/>
    <property type="project" value="InterPro"/>
</dbReference>
<dbReference type="NCBIfam" id="NF006052">
    <property type="entry name" value="PRK08199.1"/>
    <property type="match status" value="1"/>
</dbReference>
<evidence type="ECO:0000259" key="4">
    <source>
        <dbReference type="Pfam" id="PF00205"/>
    </source>
</evidence>
<dbReference type="InterPro" id="IPR011766">
    <property type="entry name" value="TPP_enzyme_TPP-bd"/>
</dbReference>
<reference evidence="7 8" key="1">
    <citation type="submission" date="2016-03" db="EMBL/GenBank/DDBJ databases">
        <title>Genome sequence of Nesiotobacter sp. nov., a moderately halophilic alphaproteobacterium isolated from the Yellow Sea, China.</title>
        <authorList>
            <person name="Zhang G."/>
            <person name="Zhang R."/>
        </authorList>
    </citation>
    <scope>NUCLEOTIDE SEQUENCE [LARGE SCALE GENOMIC DNA]</scope>
    <source>
        <strain evidence="7 8">WB1-6</strain>
    </source>
</reference>
<dbReference type="Pfam" id="PF02775">
    <property type="entry name" value="TPP_enzyme_C"/>
    <property type="match status" value="1"/>
</dbReference>
<gene>
    <name evidence="7" type="ORF">A3843_17195</name>
</gene>
<dbReference type="SUPFAM" id="SSF52467">
    <property type="entry name" value="DHS-like NAD/FAD-binding domain"/>
    <property type="match status" value="1"/>
</dbReference>
<evidence type="ECO:0000256" key="2">
    <source>
        <dbReference type="ARBA" id="ARBA00023052"/>
    </source>
</evidence>
<dbReference type="InterPro" id="IPR000399">
    <property type="entry name" value="TPP-bd_CS"/>
</dbReference>
<feature type="domain" description="Thiamine pyrophosphate enzyme N-terminal TPP-binding" evidence="6">
    <location>
        <begin position="6"/>
        <end position="119"/>
    </location>
</feature>
<evidence type="ECO:0000259" key="6">
    <source>
        <dbReference type="Pfam" id="PF02776"/>
    </source>
</evidence>
<dbReference type="Gene3D" id="3.40.50.970">
    <property type="match status" value="2"/>
</dbReference>
<protein>
    <submittedName>
        <fullName evidence="7">Thiamine pyrophosphate-binding protein</fullName>
    </submittedName>
</protein>
<dbReference type="PANTHER" id="PTHR18968">
    <property type="entry name" value="THIAMINE PYROPHOSPHATE ENZYMES"/>
    <property type="match status" value="1"/>
</dbReference>
<dbReference type="FunFam" id="3.40.50.970:FF:000007">
    <property type="entry name" value="Acetolactate synthase"/>
    <property type="match status" value="1"/>
</dbReference>
<organism evidence="7 8">
    <name type="scientific">Pseudovibrio exalbescens</name>
    <dbReference type="NCBI Taxonomy" id="197461"/>
    <lineage>
        <taxon>Bacteria</taxon>
        <taxon>Pseudomonadati</taxon>
        <taxon>Pseudomonadota</taxon>
        <taxon>Alphaproteobacteria</taxon>
        <taxon>Hyphomicrobiales</taxon>
        <taxon>Stappiaceae</taxon>
        <taxon>Pseudovibrio</taxon>
    </lineage>
</organism>
<comment type="caution">
    <text evidence="7">The sequence shown here is derived from an EMBL/GenBank/DDBJ whole genome shotgun (WGS) entry which is preliminary data.</text>
</comment>
<proteinExistence type="inferred from homology"/>
<dbReference type="Proteomes" id="UP000185783">
    <property type="component" value="Unassembled WGS sequence"/>
</dbReference>
<sequence>MQTKKRTGGQLIVDALEIQGAERVFCVPGESYLAVLDGLHDATIPVTVCRQEGGAAMMAEAYGKMTGKPGVCMVTRGPGATNAAAGVHVAQQDATPLILFVGQIETRMRERDAFQEVNYRQMFGSMAKWVAEIDHADRVPEFVSRAFHVATSGRPGPVVLALPEDMLVEEVIAPQAPKAQMVESYPSPQQMAELQTLLAAAHKPMVILGGSRWTKEARDDFTVFAERFKLPVACAFRRQMLFDHMHPNYAGDVGIGINPKLKARLEEADLLLVVGDILSEMASQSYTLLDIPVPRQKLVHVHPGPEELGRVYAPTLAINASPVAFSSMAAALEPTRNTPWAEHTDAAHLDYLEWSGARPEVPGMLQMAHVVDWLEHNLPEDAIIANGAGNYATWVHRFHRFREFGTQLAPTSGSMGYGLPAAIAGKLKHPDRMVLCFAGDGCLQMTLQELGTAAQENAAIIVLVIDNGIYGTIRMHQEREYPGRVSATTLKNPAFVELASAYGFHSEPVRTAEEFGPAFNRAVDSGKPALLHLHLDPEAITPTRSLSDIRAASQG</sequence>
<dbReference type="InterPro" id="IPR045229">
    <property type="entry name" value="TPP_enz"/>
</dbReference>
<dbReference type="STRING" id="197461.A3843_17195"/>
<evidence type="ECO:0000256" key="3">
    <source>
        <dbReference type="RuleBase" id="RU362132"/>
    </source>
</evidence>
<dbReference type="PANTHER" id="PTHR18968:SF120">
    <property type="entry name" value="ACETOLACTATE SYNTHASE LARGE SUBUNIT"/>
    <property type="match status" value="1"/>
</dbReference>
<evidence type="ECO:0000256" key="1">
    <source>
        <dbReference type="ARBA" id="ARBA00007812"/>
    </source>
</evidence>
<dbReference type="EMBL" id="LVVZ01000041">
    <property type="protein sequence ID" value="OKL42699.1"/>
    <property type="molecule type" value="Genomic_DNA"/>
</dbReference>
<dbReference type="GO" id="GO:0003984">
    <property type="term" value="F:acetolactate synthase activity"/>
    <property type="evidence" value="ECO:0007669"/>
    <property type="project" value="TreeGrafter"/>
</dbReference>
<dbReference type="GO" id="GO:0005948">
    <property type="term" value="C:acetolactate synthase complex"/>
    <property type="evidence" value="ECO:0007669"/>
    <property type="project" value="TreeGrafter"/>
</dbReference>
<dbReference type="GO" id="GO:0000287">
    <property type="term" value="F:magnesium ion binding"/>
    <property type="evidence" value="ECO:0007669"/>
    <property type="project" value="InterPro"/>
</dbReference>
<evidence type="ECO:0000313" key="8">
    <source>
        <dbReference type="Proteomes" id="UP000185783"/>
    </source>
</evidence>
<dbReference type="CDD" id="cd07035">
    <property type="entry name" value="TPP_PYR_POX_like"/>
    <property type="match status" value="1"/>
</dbReference>
<dbReference type="InterPro" id="IPR012001">
    <property type="entry name" value="Thiamin_PyroP_enz_TPP-bd_dom"/>
</dbReference>
<dbReference type="AlphaFoldDB" id="A0A1U7JD85"/>
<dbReference type="GO" id="GO:0050660">
    <property type="term" value="F:flavin adenine dinucleotide binding"/>
    <property type="evidence" value="ECO:0007669"/>
    <property type="project" value="TreeGrafter"/>
</dbReference>
<dbReference type="InterPro" id="IPR029035">
    <property type="entry name" value="DHS-like_NAD/FAD-binding_dom"/>
</dbReference>
<comment type="similarity">
    <text evidence="1 3">Belongs to the TPP enzyme family.</text>
</comment>
<dbReference type="InterPro" id="IPR012000">
    <property type="entry name" value="Thiamin_PyroP_enz_cen_dom"/>
</dbReference>
<name>A0A1U7JD85_9HYPH</name>
<evidence type="ECO:0000313" key="7">
    <source>
        <dbReference type="EMBL" id="OKL42699.1"/>
    </source>
</evidence>
<accession>A0A1U7JD85</accession>
<dbReference type="Pfam" id="PF02776">
    <property type="entry name" value="TPP_enzyme_N"/>
    <property type="match status" value="1"/>
</dbReference>
<dbReference type="CDD" id="cd00568">
    <property type="entry name" value="TPP_enzymes"/>
    <property type="match status" value="1"/>
</dbReference>
<keyword evidence="2 3" id="KW-0786">Thiamine pyrophosphate</keyword>
<evidence type="ECO:0000259" key="5">
    <source>
        <dbReference type="Pfam" id="PF02775"/>
    </source>
</evidence>
<dbReference type="SUPFAM" id="SSF52518">
    <property type="entry name" value="Thiamin diphosphate-binding fold (THDP-binding)"/>
    <property type="match status" value="2"/>
</dbReference>